<dbReference type="RefSeq" id="WP_379273172.1">
    <property type="nucleotide sequence ID" value="NZ_JBHUGT010000002.1"/>
</dbReference>
<comment type="caution">
    <text evidence="2">The sequence shown here is derived from an EMBL/GenBank/DDBJ whole genome shotgun (WGS) entry which is preliminary data.</text>
</comment>
<gene>
    <name evidence="2" type="ORF">ACFSW5_11975</name>
</gene>
<feature type="region of interest" description="Disordered" evidence="1">
    <location>
        <begin position="318"/>
        <end position="393"/>
    </location>
</feature>
<feature type="region of interest" description="Disordered" evidence="1">
    <location>
        <begin position="566"/>
        <end position="586"/>
    </location>
</feature>
<sequence>MNINQLMRSLLGETTAAEPRALELKIGQVVRGMVVKMTDSNEAIVQINGLQVRARLDYPLQAGQSALLQVMPESNEGLIMLKPLQNGTGALAGDSAAEWLKQLKLPDQPWAHALLDRLKTSGTRLTPELSRHFSQAMVQMPAEADPEQWLQSAATAYERGLPATADTIQGLRQVQFGTSVDRLLLTLRQQLGEMAEQNGGRLPEAASNADKLLAEGLRYMGYADGTTEGRAGTGAAGNLYAAAGREIGVSAKSAFTRGAEPFGIDESARMMTANSSAGPEGSETGGAKTGQHTNWLGQMMKWLGVDYEHNLARELTAGQNGVGSGVPDVAAGQRQSNVDGTGRNSTVSRQTAPPLYGEGAAEPAAAGANGTDASDNRPAILPDKSGGGLPLEETGREAFSRGAVPAGAEDEVRGAQDTFKSALLSLAASDDTPPAVKETAQQLVQHITGQQLMMAPERNGALFSHLMLHIPIVGQDGSRTASVHVQTRRGRKGELDTENCRLLFDLSMRTIGDTLVDVNVTDKIVSLTLWNDHPSIGALAETFKQEMAERMSETGYQLLSLKTRPFPDDAGGEADNPPEMNGRMQMQPPVTADYATYRYKGVDYRA</sequence>
<evidence type="ECO:0000313" key="3">
    <source>
        <dbReference type="Proteomes" id="UP001597493"/>
    </source>
</evidence>
<name>A0ABW5QXB0_9BACL</name>
<feature type="compositionally biased region" description="Low complexity" evidence="1">
    <location>
        <begin position="352"/>
        <end position="368"/>
    </location>
</feature>
<keyword evidence="3" id="KW-1185">Reference proteome</keyword>
<organism evidence="2 3">
    <name type="scientific">Paenibacillus thailandensis</name>
    <dbReference type="NCBI Taxonomy" id="393250"/>
    <lineage>
        <taxon>Bacteria</taxon>
        <taxon>Bacillati</taxon>
        <taxon>Bacillota</taxon>
        <taxon>Bacilli</taxon>
        <taxon>Bacillales</taxon>
        <taxon>Paenibacillaceae</taxon>
        <taxon>Paenibacillus</taxon>
    </lineage>
</organism>
<feature type="compositionally biased region" description="Polar residues" evidence="1">
    <location>
        <begin position="333"/>
        <end position="351"/>
    </location>
</feature>
<evidence type="ECO:0000313" key="2">
    <source>
        <dbReference type="EMBL" id="MFD2660967.1"/>
    </source>
</evidence>
<accession>A0ABW5QXB0</accession>
<dbReference type="EMBL" id="JBHUMY010000012">
    <property type="protein sequence ID" value="MFD2660967.1"/>
    <property type="molecule type" value="Genomic_DNA"/>
</dbReference>
<reference evidence="3" key="1">
    <citation type="journal article" date="2019" name="Int. J. Syst. Evol. Microbiol.">
        <title>The Global Catalogue of Microorganisms (GCM) 10K type strain sequencing project: providing services to taxonomists for standard genome sequencing and annotation.</title>
        <authorList>
            <consortium name="The Broad Institute Genomics Platform"/>
            <consortium name="The Broad Institute Genome Sequencing Center for Infectious Disease"/>
            <person name="Wu L."/>
            <person name="Ma J."/>
        </authorList>
    </citation>
    <scope>NUCLEOTIDE SEQUENCE [LARGE SCALE GENOMIC DNA]</scope>
    <source>
        <strain evidence="3">TISTR 1827</strain>
    </source>
</reference>
<proteinExistence type="predicted"/>
<protein>
    <recommendedName>
        <fullName evidence="4">Flagellar hook-length control protein FliK</fullName>
    </recommendedName>
</protein>
<dbReference type="Proteomes" id="UP001597493">
    <property type="component" value="Unassembled WGS sequence"/>
</dbReference>
<evidence type="ECO:0000256" key="1">
    <source>
        <dbReference type="SAM" id="MobiDB-lite"/>
    </source>
</evidence>
<evidence type="ECO:0008006" key="4">
    <source>
        <dbReference type="Google" id="ProtNLM"/>
    </source>
</evidence>